<comment type="pathway">
    <text evidence="3">Sphingolipid metabolism.</text>
</comment>
<dbReference type="GO" id="GO:0006679">
    <property type="term" value="P:glucosylceramide biosynthetic process"/>
    <property type="evidence" value="ECO:0007669"/>
    <property type="project" value="TreeGrafter"/>
</dbReference>
<keyword evidence="8" id="KW-0812">Transmembrane</keyword>
<reference evidence="11 12" key="1">
    <citation type="journal article" date="2014" name="Agronomy (Basel)">
        <title>A Draft Genome Sequence for Ensete ventricosum, the Drought-Tolerant Tree Against Hunger.</title>
        <authorList>
            <person name="Harrison J."/>
            <person name="Moore K.A."/>
            <person name="Paszkiewicz K."/>
            <person name="Jones T."/>
            <person name="Grant M."/>
            <person name="Ambacheew D."/>
            <person name="Muzemil S."/>
            <person name="Studholme D.J."/>
        </authorList>
    </citation>
    <scope>NUCLEOTIDE SEQUENCE [LARGE SCALE GENOMIC DNA]</scope>
</reference>
<evidence type="ECO:0000256" key="4">
    <source>
        <dbReference type="ARBA" id="ARBA00006739"/>
    </source>
</evidence>
<dbReference type="SUPFAM" id="SSF53448">
    <property type="entry name" value="Nucleotide-diphospho-sugar transferases"/>
    <property type="match status" value="1"/>
</dbReference>
<comment type="subcellular location">
    <subcellularLocation>
        <location evidence="1">Membrane</location>
        <topology evidence="1">Multi-pass membrane protein</topology>
    </subcellularLocation>
</comment>
<evidence type="ECO:0000256" key="3">
    <source>
        <dbReference type="ARBA" id="ARBA00004991"/>
    </source>
</evidence>
<sequence length="130" mass="14935">MLRFLFLYRNRVIQRMKLNIAKGNSFAFICEDINDLEHSAQLNLPRVSVIMPLKGFGEHNLQNWRTQVGVERMHKDSKYVLFLDDDIRLHPGSIGALTAEMEKNPEVLNLLQMAHHCFTPIICSSADNAL</sequence>
<evidence type="ECO:0000256" key="6">
    <source>
        <dbReference type="ARBA" id="ARBA00022676"/>
    </source>
</evidence>
<dbReference type="UniPathway" id="UPA00222"/>
<evidence type="ECO:0000256" key="1">
    <source>
        <dbReference type="ARBA" id="ARBA00004141"/>
    </source>
</evidence>
<dbReference type="Proteomes" id="UP000287651">
    <property type="component" value="Unassembled WGS sequence"/>
</dbReference>
<dbReference type="GO" id="GO:0008120">
    <property type="term" value="F:ceramide glucosyltransferase activity"/>
    <property type="evidence" value="ECO:0007669"/>
    <property type="project" value="UniProtKB-EC"/>
</dbReference>
<accession>A0A427AF08</accession>
<dbReference type="PANTHER" id="PTHR12726">
    <property type="entry name" value="CERAMIDE GLUCOSYLTRANSFERASE"/>
    <property type="match status" value="1"/>
</dbReference>
<dbReference type="AlphaFoldDB" id="A0A427AF08"/>
<dbReference type="InterPro" id="IPR029044">
    <property type="entry name" value="Nucleotide-diphossugar_trans"/>
</dbReference>
<comment type="pathway">
    <text evidence="2">Lipid metabolism; sphingolipid metabolism.</text>
</comment>
<gene>
    <name evidence="11" type="ORF">B296_00028137</name>
</gene>
<keyword evidence="6" id="KW-0328">Glycosyltransferase</keyword>
<organism evidence="11 12">
    <name type="scientific">Ensete ventricosum</name>
    <name type="common">Abyssinian banana</name>
    <name type="synonym">Musa ensete</name>
    <dbReference type="NCBI Taxonomy" id="4639"/>
    <lineage>
        <taxon>Eukaryota</taxon>
        <taxon>Viridiplantae</taxon>
        <taxon>Streptophyta</taxon>
        <taxon>Embryophyta</taxon>
        <taxon>Tracheophyta</taxon>
        <taxon>Spermatophyta</taxon>
        <taxon>Magnoliopsida</taxon>
        <taxon>Liliopsida</taxon>
        <taxon>Zingiberales</taxon>
        <taxon>Musaceae</taxon>
        <taxon>Ensete</taxon>
    </lineage>
</organism>
<comment type="similarity">
    <text evidence="4">Belongs to the glycosyltransferase 2 family.</text>
</comment>
<evidence type="ECO:0000256" key="7">
    <source>
        <dbReference type="ARBA" id="ARBA00022679"/>
    </source>
</evidence>
<dbReference type="EC" id="2.4.1.80" evidence="5"/>
<evidence type="ECO:0000256" key="8">
    <source>
        <dbReference type="ARBA" id="ARBA00022692"/>
    </source>
</evidence>
<evidence type="ECO:0000256" key="9">
    <source>
        <dbReference type="ARBA" id="ARBA00022989"/>
    </source>
</evidence>
<evidence type="ECO:0000256" key="2">
    <source>
        <dbReference type="ARBA" id="ARBA00004760"/>
    </source>
</evidence>
<evidence type="ECO:0000256" key="5">
    <source>
        <dbReference type="ARBA" id="ARBA00012699"/>
    </source>
</evidence>
<dbReference type="EMBL" id="AMZH03002668">
    <property type="protein sequence ID" value="RRT74809.1"/>
    <property type="molecule type" value="Genomic_DNA"/>
</dbReference>
<name>A0A427AF08_ENSVE</name>
<evidence type="ECO:0000256" key="10">
    <source>
        <dbReference type="ARBA" id="ARBA00023136"/>
    </source>
</evidence>
<protein>
    <recommendedName>
        <fullName evidence="5">ceramide glucosyltransferase</fullName>
        <ecNumber evidence="5">2.4.1.80</ecNumber>
    </recommendedName>
</protein>
<comment type="caution">
    <text evidence="11">The sequence shown here is derived from an EMBL/GenBank/DDBJ whole genome shotgun (WGS) entry which is preliminary data.</text>
</comment>
<dbReference type="GO" id="GO:0016020">
    <property type="term" value="C:membrane"/>
    <property type="evidence" value="ECO:0007669"/>
    <property type="project" value="UniProtKB-SubCell"/>
</dbReference>
<evidence type="ECO:0000313" key="12">
    <source>
        <dbReference type="Proteomes" id="UP000287651"/>
    </source>
</evidence>
<evidence type="ECO:0000313" key="11">
    <source>
        <dbReference type="EMBL" id="RRT74809.1"/>
    </source>
</evidence>
<dbReference type="PANTHER" id="PTHR12726:SF0">
    <property type="entry name" value="CERAMIDE GLUCOSYLTRANSFERASE"/>
    <property type="match status" value="1"/>
</dbReference>
<keyword evidence="7" id="KW-0808">Transferase</keyword>
<keyword evidence="10" id="KW-0472">Membrane</keyword>
<keyword evidence="9" id="KW-1133">Transmembrane helix</keyword>
<proteinExistence type="inferred from homology"/>
<dbReference type="InterPro" id="IPR025993">
    <property type="entry name" value="Ceramide_glucosylTrfase"/>
</dbReference>